<comment type="caution">
    <text evidence="1">The sequence shown here is derived from an EMBL/GenBank/DDBJ whole genome shotgun (WGS) entry which is preliminary data.</text>
</comment>
<reference evidence="1 2" key="1">
    <citation type="journal article" date="2013" name="PLoS ONE">
        <title>Predicting the Proteins of Angomonas deanei, Strigomonas culicis and Their Respective Endosymbionts Reveals New Aspects of the Trypanosomatidae Family.</title>
        <authorList>
            <person name="Motta M.C."/>
            <person name="Martins A.C."/>
            <person name="de Souza S.S."/>
            <person name="Catta-Preta C.M."/>
            <person name="Silva R."/>
            <person name="Klein C.C."/>
            <person name="de Almeida L.G."/>
            <person name="de Lima Cunha O."/>
            <person name="Ciapina L.P."/>
            <person name="Brocchi M."/>
            <person name="Colabardini A.C."/>
            <person name="de Araujo Lima B."/>
            <person name="Machado C.R."/>
            <person name="de Almeida Soares C.M."/>
            <person name="Probst C.M."/>
            <person name="de Menezes C.B."/>
            <person name="Thompson C.E."/>
            <person name="Bartholomeu D.C."/>
            <person name="Gradia D.F."/>
            <person name="Pavoni D.P."/>
            <person name="Grisard E.C."/>
            <person name="Fantinatti-Garboggini F."/>
            <person name="Marchini F.K."/>
            <person name="Rodrigues-Luiz G.F."/>
            <person name="Wagner G."/>
            <person name="Goldman G.H."/>
            <person name="Fietto J.L."/>
            <person name="Elias M.C."/>
            <person name="Goldman M.H."/>
            <person name="Sagot M.F."/>
            <person name="Pereira M."/>
            <person name="Stoco P.H."/>
            <person name="de Mendonca-Neto R.P."/>
            <person name="Teixeira S.M."/>
            <person name="Maciel T.E."/>
            <person name="de Oliveira Mendes T.A."/>
            <person name="Urmenyi T.P."/>
            <person name="de Souza W."/>
            <person name="Schenkman S."/>
            <person name="de Vasconcelos A.T."/>
        </authorList>
    </citation>
    <scope>NUCLEOTIDE SEQUENCE [LARGE SCALE GENOMIC DNA]</scope>
</reference>
<evidence type="ECO:0000313" key="2">
    <source>
        <dbReference type="Proteomes" id="UP000015354"/>
    </source>
</evidence>
<dbReference type="OrthoDB" id="10266042at2759"/>
<accession>S9ULB9</accession>
<name>S9ULB9_9TRYP</name>
<gene>
    <name evidence="1" type="ORF">STCU_11982</name>
</gene>
<organism evidence="1 2">
    <name type="scientific">Strigomonas culicis</name>
    <dbReference type="NCBI Taxonomy" id="28005"/>
    <lineage>
        <taxon>Eukaryota</taxon>
        <taxon>Discoba</taxon>
        <taxon>Euglenozoa</taxon>
        <taxon>Kinetoplastea</taxon>
        <taxon>Metakinetoplastina</taxon>
        <taxon>Trypanosomatida</taxon>
        <taxon>Trypanosomatidae</taxon>
        <taxon>Strigomonadinae</taxon>
        <taxon>Strigomonas</taxon>
    </lineage>
</organism>
<proteinExistence type="predicted"/>
<keyword evidence="2" id="KW-1185">Reference proteome</keyword>
<dbReference type="AlphaFoldDB" id="S9ULB9"/>
<dbReference type="InterPro" id="IPR036168">
    <property type="entry name" value="AP2_Mu_C_sf"/>
</dbReference>
<protein>
    <submittedName>
        <fullName evidence="1">Uncharacterized protein</fullName>
    </submittedName>
</protein>
<dbReference type="Proteomes" id="UP000015354">
    <property type="component" value="Unassembled WGS sequence"/>
</dbReference>
<sequence>MLSSGDASAAPALDHVTLLIPLHHYFRGGATEDLMVTPSCGEFSIVAPNPSDAQFKCVCWHIPLITAHMNKEGTIEIQLQDHNNNNSSHANGNEELFFPIQVQFASSVSLGRVDVKEVVNSDNGKGVEYGVTTSLIAENYDIS</sequence>
<evidence type="ECO:0000313" key="1">
    <source>
        <dbReference type="EMBL" id="EPY15491.1"/>
    </source>
</evidence>
<dbReference type="EMBL" id="ATMH01012034">
    <property type="protein sequence ID" value="EPY15491.1"/>
    <property type="molecule type" value="Genomic_DNA"/>
</dbReference>
<dbReference type="SUPFAM" id="SSF49447">
    <property type="entry name" value="Second domain of Mu2 adaptin subunit (ap50) of ap2 adaptor"/>
    <property type="match status" value="1"/>
</dbReference>